<sequence>MRNTKIFDNIGTAIAFAAGGHMAGGIFGSTGSIVGAVVGVIVGLFGDRLAEAEEKWRASRNTRKS</sequence>
<protein>
    <submittedName>
        <fullName evidence="2">Uncharacterized protein</fullName>
    </submittedName>
</protein>
<dbReference type="Proteomes" id="UP001319200">
    <property type="component" value="Unassembled WGS sequence"/>
</dbReference>
<keyword evidence="3" id="KW-1185">Reference proteome</keyword>
<dbReference type="RefSeq" id="WP_254170062.1">
    <property type="nucleotide sequence ID" value="NZ_JAHESF010000069.1"/>
</dbReference>
<proteinExistence type="predicted"/>
<evidence type="ECO:0000256" key="1">
    <source>
        <dbReference type="SAM" id="Phobius"/>
    </source>
</evidence>
<comment type="caution">
    <text evidence="2">The sequence shown here is derived from an EMBL/GenBank/DDBJ whole genome shotgun (WGS) entry which is preliminary data.</text>
</comment>
<evidence type="ECO:0000313" key="2">
    <source>
        <dbReference type="EMBL" id="MBT1701380.1"/>
    </source>
</evidence>
<organism evidence="2 3">
    <name type="scientific">Chryseosolibacter histidini</name>
    <dbReference type="NCBI Taxonomy" id="2782349"/>
    <lineage>
        <taxon>Bacteria</taxon>
        <taxon>Pseudomonadati</taxon>
        <taxon>Bacteroidota</taxon>
        <taxon>Cytophagia</taxon>
        <taxon>Cytophagales</taxon>
        <taxon>Chryseotaleaceae</taxon>
        <taxon>Chryseosolibacter</taxon>
    </lineage>
</organism>
<keyword evidence="1" id="KW-1133">Transmembrane helix</keyword>
<name>A0AAP2GSN2_9BACT</name>
<dbReference type="EMBL" id="JAHESF010000069">
    <property type="protein sequence ID" value="MBT1701380.1"/>
    <property type="molecule type" value="Genomic_DNA"/>
</dbReference>
<keyword evidence="1" id="KW-0812">Transmembrane</keyword>
<dbReference type="AlphaFoldDB" id="A0AAP2GSN2"/>
<accession>A0AAP2GSN2</accession>
<feature type="transmembrane region" description="Helical" evidence="1">
    <location>
        <begin position="33"/>
        <end position="50"/>
    </location>
</feature>
<keyword evidence="1" id="KW-0472">Membrane</keyword>
<evidence type="ECO:0000313" key="3">
    <source>
        <dbReference type="Proteomes" id="UP001319200"/>
    </source>
</evidence>
<reference evidence="2 3" key="1">
    <citation type="submission" date="2021-05" db="EMBL/GenBank/DDBJ databases">
        <title>A Polyphasic approach of four new species of the genus Ohtaekwangia: Ohtaekwangia histidinii sp. nov., Ohtaekwangia cretensis sp. nov., Ohtaekwangia indiensis sp. nov., Ohtaekwangia reichenbachii sp. nov. from diverse environment.</title>
        <authorList>
            <person name="Octaviana S."/>
        </authorList>
    </citation>
    <scope>NUCLEOTIDE SEQUENCE [LARGE SCALE GENOMIC DNA]</scope>
    <source>
        <strain evidence="2 3">PWU4</strain>
    </source>
</reference>
<gene>
    <name evidence="2" type="ORF">KK083_31090</name>
</gene>